<dbReference type="GO" id="GO:0006355">
    <property type="term" value="P:regulation of DNA-templated transcription"/>
    <property type="evidence" value="ECO:0007669"/>
    <property type="project" value="InterPro"/>
</dbReference>
<dbReference type="Pfam" id="PF01029">
    <property type="entry name" value="NusB"/>
    <property type="match status" value="1"/>
</dbReference>
<evidence type="ECO:0000256" key="9">
    <source>
        <dbReference type="ARBA" id="ARBA00022691"/>
    </source>
</evidence>
<dbReference type="InterPro" id="IPR054728">
    <property type="entry name" value="RsmB-like_ferredoxin"/>
</dbReference>
<dbReference type="PROSITE" id="PS01153">
    <property type="entry name" value="NOL1_NOP2_SUN"/>
    <property type="match status" value="1"/>
</dbReference>
<feature type="domain" description="SAM-dependent MTase RsmB/NOP-type" evidence="15">
    <location>
        <begin position="184"/>
        <end position="465"/>
    </location>
</feature>
<dbReference type="KEGG" id="nmv:NITMOv2_0322"/>
<dbReference type="Pfam" id="PF01189">
    <property type="entry name" value="Methyltr_RsmB-F"/>
    <property type="match status" value="1"/>
</dbReference>
<comment type="catalytic activity">
    <reaction evidence="13">
        <text>cytidine(967) in 16S rRNA + S-adenosyl-L-methionine = 5-methylcytidine(967) in 16S rRNA + S-adenosyl-L-homocysteine + H(+)</text>
        <dbReference type="Rhea" id="RHEA:42748"/>
        <dbReference type="Rhea" id="RHEA-COMP:10219"/>
        <dbReference type="Rhea" id="RHEA-COMP:10220"/>
        <dbReference type="ChEBI" id="CHEBI:15378"/>
        <dbReference type="ChEBI" id="CHEBI:57856"/>
        <dbReference type="ChEBI" id="CHEBI:59789"/>
        <dbReference type="ChEBI" id="CHEBI:74483"/>
        <dbReference type="ChEBI" id="CHEBI:82748"/>
        <dbReference type="EC" id="2.1.1.176"/>
    </reaction>
</comment>
<dbReference type="OrthoDB" id="9810297at2"/>
<evidence type="ECO:0000256" key="10">
    <source>
        <dbReference type="ARBA" id="ARBA00022884"/>
    </source>
</evidence>
<accession>A0A0K2G746</accession>
<dbReference type="Gene3D" id="1.10.940.10">
    <property type="entry name" value="NusB-like"/>
    <property type="match status" value="1"/>
</dbReference>
<dbReference type="InterPro" id="IPR023267">
    <property type="entry name" value="RCMT"/>
</dbReference>
<dbReference type="NCBIfam" id="TIGR00563">
    <property type="entry name" value="rsmB"/>
    <property type="match status" value="1"/>
</dbReference>
<dbReference type="PANTHER" id="PTHR22807">
    <property type="entry name" value="NOP2 YEAST -RELATED NOL1/NOP2/FMU SUN DOMAIN-CONTAINING"/>
    <property type="match status" value="1"/>
</dbReference>
<evidence type="ECO:0000256" key="6">
    <source>
        <dbReference type="ARBA" id="ARBA00022552"/>
    </source>
</evidence>
<dbReference type="InterPro" id="IPR004573">
    <property type="entry name" value="rRNA_ssu_MeTfrase_B"/>
</dbReference>
<evidence type="ECO:0000256" key="12">
    <source>
        <dbReference type="ARBA" id="ARBA00031088"/>
    </source>
</evidence>
<dbReference type="InterPro" id="IPR001678">
    <property type="entry name" value="MeTrfase_RsmB-F_NOP2_dom"/>
</dbReference>
<name>A0A0K2G746_NITMO</name>
<keyword evidence="17" id="KW-1185">Reference proteome</keyword>
<dbReference type="EMBL" id="CP011801">
    <property type="protein sequence ID" value="ALA56760.1"/>
    <property type="molecule type" value="Genomic_DNA"/>
</dbReference>
<keyword evidence="6" id="KW-0698">rRNA processing</keyword>
<keyword evidence="9 14" id="KW-0949">S-adenosyl-L-methionine</keyword>
<dbReference type="RefSeq" id="WP_083447664.1">
    <property type="nucleotide sequence ID" value="NZ_CP011801.1"/>
</dbReference>
<feature type="binding site" evidence="14">
    <location>
        <position position="348"/>
    </location>
    <ligand>
        <name>S-adenosyl-L-methionine</name>
        <dbReference type="ChEBI" id="CHEBI:59789"/>
    </ligand>
</feature>
<evidence type="ECO:0000256" key="4">
    <source>
        <dbReference type="ARBA" id="ARBA00012140"/>
    </source>
</evidence>
<feature type="binding site" evidence="14">
    <location>
        <position position="298"/>
    </location>
    <ligand>
        <name>S-adenosyl-L-methionine</name>
        <dbReference type="ChEBI" id="CHEBI:59789"/>
    </ligand>
</feature>
<dbReference type="Gene3D" id="3.40.50.150">
    <property type="entry name" value="Vaccinia Virus protein VP39"/>
    <property type="match status" value="1"/>
</dbReference>
<evidence type="ECO:0000256" key="13">
    <source>
        <dbReference type="ARBA" id="ARBA00047283"/>
    </source>
</evidence>
<dbReference type="Gene3D" id="3.30.70.1170">
    <property type="entry name" value="Sun protein, domain 3"/>
    <property type="match status" value="1"/>
</dbReference>
<dbReference type="PATRIC" id="fig|42253.5.peg.310"/>
<proteinExistence type="inferred from homology"/>
<comment type="function">
    <text evidence="1">Specifically methylates the cytosine at position 967 (m5C967) of 16S rRNA.</text>
</comment>
<keyword evidence="10 14" id="KW-0694">RNA-binding</keyword>
<evidence type="ECO:0000256" key="5">
    <source>
        <dbReference type="ARBA" id="ARBA00022490"/>
    </source>
</evidence>
<dbReference type="InterPro" id="IPR029063">
    <property type="entry name" value="SAM-dependent_MTases_sf"/>
</dbReference>
<dbReference type="Proteomes" id="UP000069205">
    <property type="component" value="Chromosome"/>
</dbReference>
<feature type="binding site" evidence="14">
    <location>
        <begin position="274"/>
        <end position="280"/>
    </location>
    <ligand>
        <name>S-adenosyl-L-methionine</name>
        <dbReference type="ChEBI" id="CHEBI:59789"/>
    </ligand>
</feature>
<feature type="active site" description="Nucleophile" evidence="14">
    <location>
        <position position="401"/>
    </location>
</feature>
<dbReference type="STRING" id="42253.NITMOv2_0322"/>
<dbReference type="InterPro" id="IPR049560">
    <property type="entry name" value="MeTrfase_RsmB-F_NOP2_cat"/>
</dbReference>
<comment type="subcellular location">
    <subcellularLocation>
        <location evidence="2">Cytoplasm</location>
    </subcellularLocation>
</comment>
<keyword evidence="8 14" id="KW-0808">Transferase</keyword>
<dbReference type="InterPro" id="IPR035926">
    <property type="entry name" value="NusB-like_sf"/>
</dbReference>
<dbReference type="CDD" id="cd02440">
    <property type="entry name" value="AdoMet_MTases"/>
    <property type="match status" value="1"/>
</dbReference>
<organism evidence="16 17">
    <name type="scientific">Nitrospira moscoviensis</name>
    <dbReference type="NCBI Taxonomy" id="42253"/>
    <lineage>
        <taxon>Bacteria</taxon>
        <taxon>Pseudomonadati</taxon>
        <taxon>Nitrospirota</taxon>
        <taxon>Nitrospiria</taxon>
        <taxon>Nitrospirales</taxon>
        <taxon>Nitrospiraceae</taxon>
        <taxon>Nitrospira</taxon>
    </lineage>
</organism>
<evidence type="ECO:0000313" key="17">
    <source>
        <dbReference type="Proteomes" id="UP000069205"/>
    </source>
</evidence>
<keyword evidence="7 14" id="KW-0489">Methyltransferase</keyword>
<evidence type="ECO:0000256" key="1">
    <source>
        <dbReference type="ARBA" id="ARBA00002724"/>
    </source>
</evidence>
<dbReference type="InterPro" id="IPR018314">
    <property type="entry name" value="RsmB/NOL1/NOP2-like_CS"/>
</dbReference>
<dbReference type="GO" id="GO:0008649">
    <property type="term" value="F:rRNA methyltransferase activity"/>
    <property type="evidence" value="ECO:0007669"/>
    <property type="project" value="InterPro"/>
</dbReference>
<evidence type="ECO:0000256" key="8">
    <source>
        <dbReference type="ARBA" id="ARBA00022679"/>
    </source>
</evidence>
<dbReference type="AlphaFoldDB" id="A0A0K2G746"/>
<dbReference type="SUPFAM" id="SSF48013">
    <property type="entry name" value="NusB-like"/>
    <property type="match status" value="1"/>
</dbReference>
<evidence type="ECO:0000313" key="16">
    <source>
        <dbReference type="EMBL" id="ALA56760.1"/>
    </source>
</evidence>
<dbReference type="SUPFAM" id="SSF53335">
    <property type="entry name" value="S-adenosyl-L-methionine-dependent methyltransferases"/>
    <property type="match status" value="1"/>
</dbReference>
<dbReference type="EC" id="2.1.1.176" evidence="4"/>
<dbReference type="NCBIfam" id="NF011494">
    <property type="entry name" value="PRK14902.1"/>
    <property type="match status" value="1"/>
</dbReference>
<protein>
    <recommendedName>
        <fullName evidence="4">16S rRNA (cytosine(967)-C(5))-methyltransferase</fullName>
        <ecNumber evidence="4">2.1.1.176</ecNumber>
    </recommendedName>
    <alternativeName>
        <fullName evidence="11">16S rRNA m5C967 methyltransferase</fullName>
    </alternativeName>
    <alternativeName>
        <fullName evidence="12">rRNA (cytosine-C(5)-)-methyltransferase RsmB</fullName>
    </alternativeName>
</protein>
<dbReference type="Pfam" id="PF22458">
    <property type="entry name" value="RsmF-B_ferredox"/>
    <property type="match status" value="1"/>
</dbReference>
<comment type="similarity">
    <text evidence="3 14">Belongs to the class I-like SAM-binding methyltransferase superfamily. RsmB/NOP family.</text>
</comment>
<dbReference type="PANTHER" id="PTHR22807:SF61">
    <property type="entry name" value="NOL1_NOP2_SUN FAMILY PROTEIN _ ANTITERMINATION NUSB DOMAIN-CONTAINING PROTEIN"/>
    <property type="match status" value="1"/>
</dbReference>
<dbReference type="GO" id="GO:0003723">
    <property type="term" value="F:RNA binding"/>
    <property type="evidence" value="ECO:0007669"/>
    <property type="project" value="UniProtKB-UniRule"/>
</dbReference>
<evidence type="ECO:0000259" key="15">
    <source>
        <dbReference type="PROSITE" id="PS51686"/>
    </source>
</evidence>
<sequence>MPAEPIQLADTPASSSRAMALAVLLACQRNDRGLDELIEQKTAALPDPRDRALVMELAYGVLRRQETIDWRLGALLGKPLFRLPMIVQMLLRLGTYQLLYLDRIPARAAVDETVTLAKSSGKHLGRDWSGLINGVLRNLIRLPEPPLPDAAAHPAEALSVRYAVPLWLCRRWIERLGAEQAEAACRASSTIPGVTLRVNRRRVDREALLERWRQEGIPAHPTSVSPSGATLDKGQPVTSLPGFLTGDFYVEDEAAQLIPPLLDARPGQVVFDACAAPGGKTTHLVELMDNRGHIVAMDRQQERLKLLQENCRRLGASVVQPVLGDARTPIAALKQAASPGAFDRILLDAPCSGVGVLRRHPDAKWKKHTGMFERHRQLQRDLLTGVSAVLRPGGVLVYSTCSTEWEETEAVVGWFCEAHPEWTRESVAPWLPPAALPFVTVRGALSTMGNDCGMDGFYAARLRKKT</sequence>
<dbReference type="PROSITE" id="PS51686">
    <property type="entry name" value="SAM_MT_RSMB_NOP"/>
    <property type="match status" value="1"/>
</dbReference>
<evidence type="ECO:0000256" key="7">
    <source>
        <dbReference type="ARBA" id="ARBA00022603"/>
    </source>
</evidence>
<dbReference type="InterPro" id="IPR006027">
    <property type="entry name" value="NusB_RsmB_TIM44"/>
</dbReference>
<evidence type="ECO:0000256" key="11">
    <source>
        <dbReference type="ARBA" id="ARBA00030399"/>
    </source>
</evidence>
<evidence type="ECO:0000256" key="2">
    <source>
        <dbReference type="ARBA" id="ARBA00004496"/>
    </source>
</evidence>
<evidence type="ECO:0000256" key="14">
    <source>
        <dbReference type="PROSITE-ProRule" id="PRU01023"/>
    </source>
</evidence>
<gene>
    <name evidence="16" type="primary">rsmB</name>
    <name evidence="16" type="ORF">NITMOv2_0322</name>
</gene>
<dbReference type="GO" id="GO:0005737">
    <property type="term" value="C:cytoplasm"/>
    <property type="evidence" value="ECO:0007669"/>
    <property type="project" value="UniProtKB-SubCell"/>
</dbReference>
<reference evidence="16 17" key="1">
    <citation type="journal article" date="2015" name="Proc. Natl. Acad. Sci. U.S.A.">
        <title>Expanded metabolic versatility of ubiquitous nitrite-oxidizing bacteria from the genus Nitrospira.</title>
        <authorList>
            <person name="Koch H."/>
            <person name="Lucker S."/>
            <person name="Albertsen M."/>
            <person name="Kitzinger K."/>
            <person name="Herbold C."/>
            <person name="Spieck E."/>
            <person name="Nielsen P.H."/>
            <person name="Wagner M."/>
            <person name="Daims H."/>
        </authorList>
    </citation>
    <scope>NUCLEOTIDE SEQUENCE [LARGE SCALE GENOMIC DNA]</scope>
    <source>
        <strain evidence="16 17">NSP M-1</strain>
    </source>
</reference>
<keyword evidence="5" id="KW-0963">Cytoplasm</keyword>
<dbReference type="PRINTS" id="PR02008">
    <property type="entry name" value="RCMTFAMILY"/>
</dbReference>
<feature type="binding site" evidence="14">
    <location>
        <position position="325"/>
    </location>
    <ligand>
        <name>S-adenosyl-L-methionine</name>
        <dbReference type="ChEBI" id="CHEBI:59789"/>
    </ligand>
</feature>
<evidence type="ECO:0000256" key="3">
    <source>
        <dbReference type="ARBA" id="ARBA00007494"/>
    </source>
</evidence>